<reference evidence="1 2" key="1">
    <citation type="submission" date="2018-11" db="EMBL/GenBank/DDBJ databases">
        <title>Genome sequence of strain 7197.</title>
        <authorList>
            <person name="Gao J."/>
            <person name="Sun J."/>
        </authorList>
    </citation>
    <scope>NUCLEOTIDE SEQUENCE [LARGE SCALE GENOMIC DNA]</scope>
    <source>
        <strain evidence="1 2">7197</strain>
    </source>
</reference>
<proteinExistence type="predicted"/>
<organism evidence="1 2">
    <name type="scientific">Paenibacillus rhizophilus</name>
    <dbReference type="NCBI Taxonomy" id="1850366"/>
    <lineage>
        <taxon>Bacteria</taxon>
        <taxon>Bacillati</taxon>
        <taxon>Bacillota</taxon>
        <taxon>Bacilli</taxon>
        <taxon>Bacillales</taxon>
        <taxon>Paenibacillaceae</taxon>
        <taxon>Paenibacillus</taxon>
    </lineage>
</organism>
<dbReference type="EMBL" id="RQPI01000001">
    <property type="protein sequence ID" value="RQW13338.1"/>
    <property type="molecule type" value="Genomic_DNA"/>
</dbReference>
<protein>
    <submittedName>
        <fullName evidence="1">ATPase</fullName>
    </submittedName>
</protein>
<name>A0A3N9PAR4_9BACL</name>
<gene>
    <name evidence="1" type="ORF">EH198_02590</name>
</gene>
<keyword evidence="2" id="KW-1185">Reference proteome</keyword>
<evidence type="ECO:0000313" key="1">
    <source>
        <dbReference type="EMBL" id="RQW13338.1"/>
    </source>
</evidence>
<dbReference type="InterPro" id="IPR059206">
    <property type="entry name" value="Sll1717-like"/>
</dbReference>
<comment type="caution">
    <text evidence="1">The sequence shown here is derived from an EMBL/GenBank/DDBJ whole genome shotgun (WGS) entry which is preliminary data.</text>
</comment>
<accession>A0A3N9PAR4</accession>
<evidence type="ECO:0000313" key="2">
    <source>
        <dbReference type="Proteomes" id="UP000282529"/>
    </source>
</evidence>
<dbReference type="NCBIfam" id="NF047389">
    <property type="entry name" value="ATPase_Sll1717"/>
    <property type="match status" value="1"/>
</dbReference>
<dbReference type="Proteomes" id="UP000282529">
    <property type="component" value="Unassembled WGS sequence"/>
</dbReference>
<dbReference type="RefSeq" id="WP_124693984.1">
    <property type="nucleotide sequence ID" value="NZ_JBHUFE010000016.1"/>
</dbReference>
<dbReference type="OrthoDB" id="9179688at2"/>
<dbReference type="AlphaFoldDB" id="A0A3N9PAR4"/>
<sequence>MPILDWIDIGKVAAERDEELQNYFYDAGISKQIVDNPNIFLMLGRKGAGKTAVFLHLSRKPDIFNENDIVLSLSLTNYSWNAHGLLKRDEKADSLSYRDSWRFVILVESLNGLSNYFEEKGERPPTEIRDAMKLLEKLFAKPVPTWTDILGEKLYKLSTLRLPSGGLSPEAELSLDGGEITFEDVRGNASLRNSLSHNMDSLTNYLETKLYAGIQNKRIFILFDRLDEAWDSTSLDVCKHINIGLIQASDYISQKFEGKLRPVAFLREDIFETLSINDKNKLKEDCGSLLKWDRESLQKMLLYRLNYFARRYGIEEITDLNDLFDRKEIRNRATPVSYINRCTFMRPRDVICFYKKIIDNMKDEKLALEAELPDSEDYKKICLTEVLYSDVIYSAEASFSDWLKDELKDEWETQKPEINIYLNTITNMGKTLITKEELKTNLEQTMGQIDPATIREIMSFLFEVSVIGFKVGGSNIWRFKSTMPSQGFNEADIYRVNFGLTKSLGLTETYQAEQ</sequence>